<dbReference type="EMBL" id="JGZE01000013">
    <property type="protein sequence ID" value="KFI76530.1"/>
    <property type="molecule type" value="Genomic_DNA"/>
</dbReference>
<name>A0A087BZT0_9BIFI</name>
<evidence type="ECO:0000313" key="2">
    <source>
        <dbReference type="Proteomes" id="UP000029082"/>
    </source>
</evidence>
<dbReference type="AlphaFoldDB" id="A0A087BZT0"/>
<dbReference type="eggNOG" id="ENOG5031Y73">
    <property type="taxonomic scope" value="Bacteria"/>
</dbReference>
<sequence>MTVIARDDVTLALVTDVASTAHYFQLKASTASAPTAPTVYPAPSPWVTTEPTYTEGATNSLYTVDVTVFSDGMFDYTPVSLSSSYEAAKAAYNKAKQAQSAATAAQTTADGKNKIFSSASEPSHTGLVAGDLWFQLDTNKNVTGIKVWNGTAYANYVLMAQQILVAGSIGTISLANGAVTADKVTASEALLNKLLVRKIKADDIDVGSLAAAIITSGEFQTASSGARVVMDTKGIRAYDAAGNTTFQIEAATGKASLVGGMQTALSGKRISISQSGDTGKVALLNDGSELSSLTFIDDTDKSGYVYTGLYTGQSGQFMQFATLVDSVNHQPDPKVYDVSITARGKMLLDASNAINVNGTWFAHDLASLPTAPQVVGGQGTKAFVGGIEYAFDGGGAWVSQTHTWDDAVCVAVPTSSSSTVNGTTSVRMDTMTGDSAAYTRGSNYIQVAHAGTYLVSGAVQVSGVSGGSHHANVAIGVDGYSSSNRYMSKEVGGGPGLDGAWITAVYPAVPIALTAGQRVYLIVACDVAGAVIQPNGCLLSITRIGD</sequence>
<proteinExistence type="predicted"/>
<accession>A0A087BZT0</accession>
<dbReference type="Proteomes" id="UP000029082">
    <property type="component" value="Unassembled WGS sequence"/>
</dbReference>
<reference evidence="1 2" key="1">
    <citation type="submission" date="2014-03" db="EMBL/GenBank/DDBJ databases">
        <title>Genomics of Bifidobacteria.</title>
        <authorList>
            <person name="Ventura M."/>
            <person name="Milani C."/>
            <person name="Lugli G.A."/>
        </authorList>
    </citation>
    <scope>NUCLEOTIDE SEQUENCE [LARGE SCALE GENOMIC DNA]</scope>
    <source>
        <strain evidence="1 2">DSM 21395</strain>
    </source>
</reference>
<keyword evidence="2" id="KW-1185">Reference proteome</keyword>
<organism evidence="1 2">
    <name type="scientific">Bifidobacterium mongoliense DSM 21395</name>
    <dbReference type="NCBI Taxonomy" id="1437603"/>
    <lineage>
        <taxon>Bacteria</taxon>
        <taxon>Bacillati</taxon>
        <taxon>Actinomycetota</taxon>
        <taxon>Actinomycetes</taxon>
        <taxon>Bifidobacteriales</taxon>
        <taxon>Bifidobacteriaceae</taxon>
        <taxon>Bifidobacterium</taxon>
    </lineage>
</organism>
<dbReference type="OrthoDB" id="3240615at2"/>
<protein>
    <submittedName>
        <fullName evidence="1">Uncharacterized protein</fullName>
    </submittedName>
</protein>
<gene>
    <name evidence="1" type="ORF">BMON_1127</name>
</gene>
<dbReference type="RefSeq" id="WP_034885349.1">
    <property type="nucleotide sequence ID" value="NZ_JGZE01000013.1"/>
</dbReference>
<evidence type="ECO:0000313" key="1">
    <source>
        <dbReference type="EMBL" id="KFI76530.1"/>
    </source>
</evidence>
<comment type="caution">
    <text evidence="1">The sequence shown here is derived from an EMBL/GenBank/DDBJ whole genome shotgun (WGS) entry which is preliminary data.</text>
</comment>